<name>A0ABP9RHR5_9ACTN</name>
<evidence type="ECO:0000256" key="1">
    <source>
        <dbReference type="SAM" id="SignalP"/>
    </source>
</evidence>
<proteinExistence type="predicted"/>
<evidence type="ECO:0000313" key="3">
    <source>
        <dbReference type="Proteomes" id="UP001501570"/>
    </source>
</evidence>
<keyword evidence="3" id="KW-1185">Reference proteome</keyword>
<protein>
    <recommendedName>
        <fullName evidence="4">Lipoprotein</fullName>
    </recommendedName>
</protein>
<feature type="chain" id="PRO_5046454176" description="Lipoprotein" evidence="1">
    <location>
        <begin position="22"/>
        <end position="183"/>
    </location>
</feature>
<evidence type="ECO:0008006" key="4">
    <source>
        <dbReference type="Google" id="ProtNLM"/>
    </source>
</evidence>
<dbReference type="PROSITE" id="PS51257">
    <property type="entry name" value="PROKAR_LIPOPROTEIN"/>
    <property type="match status" value="1"/>
</dbReference>
<keyword evidence="1" id="KW-0732">Signal</keyword>
<comment type="caution">
    <text evidence="2">The sequence shown here is derived from an EMBL/GenBank/DDBJ whole genome shotgun (WGS) entry which is preliminary data.</text>
</comment>
<gene>
    <name evidence="2" type="ORF">GCM10023322_02720</name>
</gene>
<reference evidence="3" key="1">
    <citation type="journal article" date="2019" name="Int. J. Syst. Evol. Microbiol.">
        <title>The Global Catalogue of Microorganisms (GCM) 10K type strain sequencing project: providing services to taxonomists for standard genome sequencing and annotation.</title>
        <authorList>
            <consortium name="The Broad Institute Genomics Platform"/>
            <consortium name="The Broad Institute Genome Sequencing Center for Infectious Disease"/>
            <person name="Wu L."/>
            <person name="Ma J."/>
        </authorList>
    </citation>
    <scope>NUCLEOTIDE SEQUENCE [LARGE SCALE GENOMIC DNA]</scope>
    <source>
        <strain evidence="3">JCM 18304</strain>
    </source>
</reference>
<accession>A0ABP9RHR5</accession>
<dbReference type="EMBL" id="BAABJQ010000001">
    <property type="protein sequence ID" value="GAA5177625.1"/>
    <property type="molecule type" value="Genomic_DNA"/>
</dbReference>
<organism evidence="2 3">
    <name type="scientific">Rugosimonospora acidiphila</name>
    <dbReference type="NCBI Taxonomy" id="556531"/>
    <lineage>
        <taxon>Bacteria</taxon>
        <taxon>Bacillati</taxon>
        <taxon>Actinomycetota</taxon>
        <taxon>Actinomycetes</taxon>
        <taxon>Micromonosporales</taxon>
        <taxon>Micromonosporaceae</taxon>
        <taxon>Rugosimonospora</taxon>
    </lineage>
</organism>
<sequence length="183" mass="18910">MTGMRRVLPSLAAFGVVVALGACGNGGGSGSATPAKTWTVRVCGALSPWRSSIAQLNSQAAAQMKNATTPVQTKDNMLRLLQGASQTTEAARKKVVAAGVPDVDGGKVIADRFVSGLARVRDAYDKAHGTVQALPITEAKPFYDGVATAVGTLDKEYSQAGLNTGALASTELRKDFEEVPECG</sequence>
<evidence type="ECO:0000313" key="2">
    <source>
        <dbReference type="EMBL" id="GAA5177625.1"/>
    </source>
</evidence>
<dbReference type="Proteomes" id="UP001501570">
    <property type="component" value="Unassembled WGS sequence"/>
</dbReference>
<feature type="signal peptide" evidence="1">
    <location>
        <begin position="1"/>
        <end position="21"/>
    </location>
</feature>